<dbReference type="OrthoDB" id="5405536at2"/>
<dbReference type="RefSeq" id="WP_040199621.1">
    <property type="nucleotide sequence ID" value="NZ_CP010311.1"/>
</dbReference>
<dbReference type="HOGENOM" id="CLU_758122_0_0_7"/>
<dbReference type="InterPro" id="IPR016039">
    <property type="entry name" value="Thiolase-like"/>
</dbReference>
<evidence type="ECO:0000313" key="1">
    <source>
        <dbReference type="EMBL" id="AJF06126.1"/>
    </source>
</evidence>
<proteinExistence type="predicted"/>
<accession>A0A0B5FRD6</accession>
<dbReference type="KEGG" id="gsb:GSUB_05480"/>
<gene>
    <name evidence="1" type="ORF">GSUB_05480</name>
</gene>
<name>A0A0B5FRD6_9BACT</name>
<evidence type="ECO:0000313" key="2">
    <source>
        <dbReference type="Proteomes" id="UP000035036"/>
    </source>
</evidence>
<protein>
    <submittedName>
        <fullName evidence="1">Uncharacterized protein</fullName>
    </submittedName>
</protein>
<dbReference type="GO" id="GO:0016746">
    <property type="term" value="F:acyltransferase activity"/>
    <property type="evidence" value="ECO:0007669"/>
    <property type="project" value="InterPro"/>
</dbReference>
<keyword evidence="2" id="KW-1185">Reference proteome</keyword>
<sequence>MMRLEDSGTSPKKNAAGEVALVISGQGVCCPSGDVPSALLGAVATHISAAAADERFSLPIPGAEEGAAVLTAPVAQLQELKDPPLRMAMLAQTALEQALAALADDFTWDELLILTLVPDTRTPRGLPPHALNQLRRDLSELRPGLDRAAFRFASCEEGAVVHLQAACAELREGKRRALLFGGVDSLVDLVTCTLLARDGRIATTHNSEGRVPGEGAAYVLLQPESAATALAHLAGIGCAVEPNAGEADAKRMSGLSAAVTSSLEARSLSPAAMDCVIAPHDGSLSGALEWHHTVERLFPRREAAPRNFEELLPCRSFGDLGAAALPLALVLGSARFEFSHSSVKHVMVCETGDCPQRGAVLLVSF</sequence>
<dbReference type="Gene3D" id="3.40.47.10">
    <property type="match status" value="1"/>
</dbReference>
<dbReference type="SUPFAM" id="SSF53901">
    <property type="entry name" value="Thiolase-like"/>
    <property type="match status" value="2"/>
</dbReference>
<organism evidence="1 2">
    <name type="scientific">Geoalkalibacter subterraneus</name>
    <dbReference type="NCBI Taxonomy" id="483547"/>
    <lineage>
        <taxon>Bacteria</taxon>
        <taxon>Pseudomonadati</taxon>
        <taxon>Thermodesulfobacteriota</taxon>
        <taxon>Desulfuromonadia</taxon>
        <taxon>Desulfuromonadales</taxon>
        <taxon>Geoalkalibacteraceae</taxon>
        <taxon>Geoalkalibacter</taxon>
    </lineage>
</organism>
<dbReference type="AlphaFoldDB" id="A0A0B5FRD6"/>
<dbReference type="EMBL" id="CP010311">
    <property type="protein sequence ID" value="AJF06126.1"/>
    <property type="molecule type" value="Genomic_DNA"/>
</dbReference>
<dbReference type="STRING" id="483547.GSUB_05480"/>
<dbReference type="Proteomes" id="UP000035036">
    <property type="component" value="Chromosome"/>
</dbReference>
<reference evidence="1 2" key="1">
    <citation type="journal article" date="2015" name="Genome Announc.">
        <title>Genomes of Geoalkalibacter ferrihydriticus Z-0531T and Geoalkalibacter subterraneus Red1T, Two Haloalkaliphilic Metal-Reducing Deltaproteobacteria.</title>
        <authorList>
            <person name="Badalamenti J.P."/>
            <person name="Krajmalnik-Brown R."/>
            <person name="Torres C.I."/>
            <person name="Bond D.R."/>
        </authorList>
    </citation>
    <scope>NUCLEOTIDE SEQUENCE [LARGE SCALE GENOMIC DNA]</scope>
    <source>
        <strain evidence="1 2">Red1</strain>
    </source>
</reference>